<sequence>MGKPVAIHIYIRGTQTGTKPRDLYFKGISLISYRATRFIHRDGNVIIVFLSQTCRFQYQHQFTAFLRHPSAKQLCLCFVASASPPICLVLPIWHPPRRIISPTLLSHAPFLLCIPFPLAPLASYALGRLPSLLLNLEFLLHGPPILHHT</sequence>
<reference evidence="1 2" key="1">
    <citation type="submission" date="2015-10" db="EMBL/GenBank/DDBJ databases">
        <title>Genome sequencing of Penicillium freii.</title>
        <authorList>
            <person name="Nguyen H.D."/>
            <person name="Visagie C.M."/>
            <person name="Seifert K.A."/>
        </authorList>
    </citation>
    <scope>NUCLEOTIDE SEQUENCE [LARGE SCALE GENOMIC DNA]</scope>
    <source>
        <strain evidence="1 2">DAOM 242723</strain>
    </source>
</reference>
<dbReference type="AlphaFoldDB" id="A0A117NR36"/>
<evidence type="ECO:0000313" key="1">
    <source>
        <dbReference type="EMBL" id="KUM64850.1"/>
    </source>
</evidence>
<dbReference type="Proteomes" id="UP000055045">
    <property type="component" value="Unassembled WGS sequence"/>
</dbReference>
<evidence type="ECO:0000313" key="2">
    <source>
        <dbReference type="Proteomes" id="UP000055045"/>
    </source>
</evidence>
<organism evidence="1 2">
    <name type="scientific">Penicillium freii</name>
    <dbReference type="NCBI Taxonomy" id="48697"/>
    <lineage>
        <taxon>Eukaryota</taxon>
        <taxon>Fungi</taxon>
        <taxon>Dikarya</taxon>
        <taxon>Ascomycota</taxon>
        <taxon>Pezizomycotina</taxon>
        <taxon>Eurotiomycetes</taxon>
        <taxon>Eurotiomycetidae</taxon>
        <taxon>Eurotiales</taxon>
        <taxon>Aspergillaceae</taxon>
        <taxon>Penicillium</taxon>
    </lineage>
</organism>
<gene>
    <name evidence="1" type="ORF">ACN42_g2234</name>
</gene>
<dbReference type="EMBL" id="LLXE01000039">
    <property type="protein sequence ID" value="KUM64850.1"/>
    <property type="molecule type" value="Genomic_DNA"/>
</dbReference>
<comment type="caution">
    <text evidence="1">The sequence shown here is derived from an EMBL/GenBank/DDBJ whole genome shotgun (WGS) entry which is preliminary data.</text>
</comment>
<name>A0A117NR36_PENFR</name>
<proteinExistence type="predicted"/>
<protein>
    <submittedName>
        <fullName evidence="1">Uncharacterized protein</fullName>
    </submittedName>
</protein>
<accession>A0A117NR36</accession>
<keyword evidence="2" id="KW-1185">Reference proteome</keyword>